<evidence type="ECO:0000256" key="1">
    <source>
        <dbReference type="SAM" id="MobiDB-lite"/>
    </source>
</evidence>
<reference evidence="5" key="3">
    <citation type="submission" date="2025-04" db="UniProtKB">
        <authorList>
            <consortium name="RefSeq"/>
        </authorList>
    </citation>
    <scope>IDENTIFICATION</scope>
    <source>
        <strain evidence="5">CBS 304.34</strain>
    </source>
</reference>
<evidence type="ECO:0000313" key="4">
    <source>
        <dbReference type="Proteomes" id="UP000504636"/>
    </source>
</evidence>
<feature type="region of interest" description="Disordered" evidence="1">
    <location>
        <begin position="1"/>
        <end position="70"/>
    </location>
</feature>
<dbReference type="Proteomes" id="UP000504636">
    <property type="component" value="Unplaced"/>
</dbReference>
<dbReference type="GeneID" id="54469571"/>
<keyword evidence="4" id="KW-1185">Reference proteome</keyword>
<dbReference type="EMBL" id="MU003727">
    <property type="protein sequence ID" value="KAF2801855.1"/>
    <property type="molecule type" value="Genomic_DNA"/>
</dbReference>
<reference evidence="3 5" key="1">
    <citation type="journal article" date="2020" name="Stud. Mycol.">
        <title>101 Dothideomycetes genomes: a test case for predicting lifestyles and emergence of pathogens.</title>
        <authorList>
            <person name="Haridas S."/>
            <person name="Albert R."/>
            <person name="Binder M."/>
            <person name="Bloem J."/>
            <person name="Labutti K."/>
            <person name="Salamov A."/>
            <person name="Andreopoulos B."/>
            <person name="Baker S."/>
            <person name="Barry K."/>
            <person name="Bills G."/>
            <person name="Bluhm B."/>
            <person name="Cannon C."/>
            <person name="Castanera R."/>
            <person name="Culley D."/>
            <person name="Daum C."/>
            <person name="Ezra D."/>
            <person name="Gonzalez J."/>
            <person name="Henrissat B."/>
            <person name="Kuo A."/>
            <person name="Liang C."/>
            <person name="Lipzen A."/>
            <person name="Lutzoni F."/>
            <person name="Magnuson J."/>
            <person name="Mondo S."/>
            <person name="Nolan M."/>
            <person name="Ohm R."/>
            <person name="Pangilinan J."/>
            <person name="Park H.-J."/>
            <person name="Ramirez L."/>
            <person name="Alfaro M."/>
            <person name="Sun H."/>
            <person name="Tritt A."/>
            <person name="Yoshinaga Y."/>
            <person name="Zwiers L.-H."/>
            <person name="Turgeon B."/>
            <person name="Goodwin S."/>
            <person name="Spatafora J."/>
            <person name="Crous P."/>
            <person name="Grigoriev I."/>
        </authorList>
    </citation>
    <scope>NUCLEOTIDE SEQUENCE</scope>
    <source>
        <strain evidence="3 5">CBS 304.34</strain>
    </source>
</reference>
<sequence length="162" mass="17711">MQLNSTTTKPTKRITMATGPVNLRDSPRPALPYNPKQDLEQATAAPYVSQQPAPNPPPSYTPASQDRYTNTAIDLERGGDDLEMGDLGIKIVEREENENENGKDPVYGCRCGPEDMCSCDCCCICYDCSCRCSECVPGIWTMARMAVLVVVVAGVCLGLWRV</sequence>
<keyword evidence="2" id="KW-0472">Membrane</keyword>
<evidence type="ECO:0000256" key="2">
    <source>
        <dbReference type="SAM" id="Phobius"/>
    </source>
</evidence>
<feature type="transmembrane region" description="Helical" evidence="2">
    <location>
        <begin position="138"/>
        <end position="160"/>
    </location>
</feature>
<keyword evidence="2" id="KW-0812">Transmembrane</keyword>
<name>A0A6A6Y0U4_9PEZI</name>
<gene>
    <name evidence="3 5" type="ORF">BDZ99DRAFT_577305</name>
</gene>
<reference evidence="5" key="2">
    <citation type="submission" date="2020-04" db="EMBL/GenBank/DDBJ databases">
        <authorList>
            <consortium name="NCBI Genome Project"/>
        </authorList>
    </citation>
    <scope>NUCLEOTIDE SEQUENCE</scope>
    <source>
        <strain evidence="5">CBS 304.34</strain>
    </source>
</reference>
<protein>
    <submittedName>
        <fullName evidence="3 5">Uncharacterized protein</fullName>
    </submittedName>
</protein>
<accession>A0A6A6Y0U4</accession>
<dbReference type="AlphaFoldDB" id="A0A6A6Y0U4"/>
<evidence type="ECO:0000313" key="5">
    <source>
        <dbReference type="RefSeq" id="XP_033568819.1"/>
    </source>
</evidence>
<proteinExistence type="predicted"/>
<evidence type="ECO:0000313" key="3">
    <source>
        <dbReference type="EMBL" id="KAF2801855.1"/>
    </source>
</evidence>
<dbReference type="RefSeq" id="XP_033568819.1">
    <property type="nucleotide sequence ID" value="XM_033728678.1"/>
</dbReference>
<keyword evidence="2" id="KW-1133">Transmembrane helix</keyword>
<organism evidence="3">
    <name type="scientific">Mytilinidion resinicola</name>
    <dbReference type="NCBI Taxonomy" id="574789"/>
    <lineage>
        <taxon>Eukaryota</taxon>
        <taxon>Fungi</taxon>
        <taxon>Dikarya</taxon>
        <taxon>Ascomycota</taxon>
        <taxon>Pezizomycotina</taxon>
        <taxon>Dothideomycetes</taxon>
        <taxon>Pleosporomycetidae</taxon>
        <taxon>Mytilinidiales</taxon>
        <taxon>Mytilinidiaceae</taxon>
        <taxon>Mytilinidion</taxon>
    </lineage>
</organism>